<proteinExistence type="predicted"/>
<dbReference type="EMBL" id="JBJKFK010001343">
    <property type="protein sequence ID" value="KAL3313335.1"/>
    <property type="molecule type" value="Genomic_DNA"/>
</dbReference>
<reference evidence="2 3" key="1">
    <citation type="submission" date="2024-11" db="EMBL/GenBank/DDBJ databases">
        <title>Adaptive evolution of stress response genes in parasites aligns with host niche diversity.</title>
        <authorList>
            <person name="Hahn C."/>
            <person name="Resl P."/>
        </authorList>
    </citation>
    <scope>NUCLEOTIDE SEQUENCE [LARGE SCALE GENOMIC DNA]</scope>
    <source>
        <strain evidence="2">EGGRZ-B1_66</strain>
        <tissue evidence="2">Body</tissue>
    </source>
</reference>
<dbReference type="CDD" id="cd00201">
    <property type="entry name" value="WW"/>
    <property type="match status" value="1"/>
</dbReference>
<evidence type="ECO:0000313" key="2">
    <source>
        <dbReference type="EMBL" id="KAL3313335.1"/>
    </source>
</evidence>
<name>A0ABD2Q125_9PLAT</name>
<dbReference type="Proteomes" id="UP001626550">
    <property type="component" value="Unassembled WGS sequence"/>
</dbReference>
<protein>
    <recommendedName>
        <fullName evidence="1">PDZ domain-containing protein</fullName>
    </recommendedName>
</protein>
<accession>A0ABD2Q125</accession>
<dbReference type="SMART" id="SM00228">
    <property type="entry name" value="PDZ"/>
    <property type="match status" value="1"/>
</dbReference>
<evidence type="ECO:0000313" key="3">
    <source>
        <dbReference type="Proteomes" id="UP001626550"/>
    </source>
</evidence>
<organism evidence="2 3">
    <name type="scientific">Cichlidogyrus casuarinus</name>
    <dbReference type="NCBI Taxonomy" id="1844966"/>
    <lineage>
        <taxon>Eukaryota</taxon>
        <taxon>Metazoa</taxon>
        <taxon>Spiralia</taxon>
        <taxon>Lophotrochozoa</taxon>
        <taxon>Platyhelminthes</taxon>
        <taxon>Monogenea</taxon>
        <taxon>Monopisthocotylea</taxon>
        <taxon>Dactylogyridea</taxon>
        <taxon>Ancyrocephalidae</taxon>
        <taxon>Cichlidogyrus</taxon>
    </lineage>
</organism>
<keyword evidence="3" id="KW-1185">Reference proteome</keyword>
<dbReference type="Gene3D" id="2.20.70.10">
    <property type="match status" value="1"/>
</dbReference>
<feature type="domain" description="PDZ" evidence="1">
    <location>
        <begin position="29"/>
        <end position="94"/>
    </location>
</feature>
<dbReference type="PANTHER" id="PTHR10316">
    <property type="entry name" value="MEMBRANE ASSOCIATED GUANYLATE KINASE-RELATED"/>
    <property type="match status" value="1"/>
</dbReference>
<comment type="caution">
    <text evidence="2">The sequence shown here is derived from an EMBL/GenBank/DDBJ whole genome shotgun (WGS) entry which is preliminary data.</text>
</comment>
<dbReference type="InterPro" id="IPR036034">
    <property type="entry name" value="PDZ_sf"/>
</dbReference>
<sequence length="139" mass="14935">MVVDPHYGVFYIDHVNKRTQYEPPAPNMVAALVKEQPGFGFTVVGESLPQVQTLLSEGVAALEGTMCVGDVIVAVDGQPTLGMSHEEFVTLVQEIPVGKRVSFELNRCESRSPSVIAPAPLSLPAKMIKVSPLITAPNH</sequence>
<dbReference type="PROSITE" id="PS50106">
    <property type="entry name" value="PDZ"/>
    <property type="match status" value="1"/>
</dbReference>
<dbReference type="SUPFAM" id="SSF50156">
    <property type="entry name" value="PDZ domain-like"/>
    <property type="match status" value="1"/>
</dbReference>
<dbReference type="Pfam" id="PF17820">
    <property type="entry name" value="PDZ_6"/>
    <property type="match status" value="1"/>
</dbReference>
<dbReference type="Gene3D" id="2.30.42.10">
    <property type="match status" value="1"/>
</dbReference>
<gene>
    <name evidence="2" type="ORF">Ciccas_008063</name>
</gene>
<dbReference type="InterPro" id="IPR001202">
    <property type="entry name" value="WW_dom"/>
</dbReference>
<dbReference type="AlphaFoldDB" id="A0ABD2Q125"/>
<dbReference type="InterPro" id="IPR001478">
    <property type="entry name" value="PDZ"/>
</dbReference>
<dbReference type="InterPro" id="IPR041489">
    <property type="entry name" value="PDZ_6"/>
</dbReference>
<evidence type="ECO:0000259" key="1">
    <source>
        <dbReference type="PROSITE" id="PS50106"/>
    </source>
</evidence>
<dbReference type="PANTHER" id="PTHR10316:SF40">
    <property type="entry name" value="LD27118P"/>
    <property type="match status" value="1"/>
</dbReference>